<dbReference type="Pfam" id="PF13056">
    <property type="entry name" value="DUF3918"/>
    <property type="match status" value="1"/>
</dbReference>
<dbReference type="EMBL" id="VYKL01000015">
    <property type="protein sequence ID" value="KAA9026401.1"/>
    <property type="molecule type" value="Genomic_DNA"/>
</dbReference>
<evidence type="ECO:0000313" key="1">
    <source>
        <dbReference type="EMBL" id="KAA9026401.1"/>
    </source>
</evidence>
<organism evidence="1 2">
    <name type="scientific">Niallia endozanthoxylica</name>
    <dbReference type="NCBI Taxonomy" id="2036016"/>
    <lineage>
        <taxon>Bacteria</taxon>
        <taxon>Bacillati</taxon>
        <taxon>Bacillota</taxon>
        <taxon>Bacilli</taxon>
        <taxon>Bacillales</taxon>
        <taxon>Bacillaceae</taxon>
        <taxon>Niallia</taxon>
    </lineage>
</organism>
<dbReference type="AlphaFoldDB" id="A0A5J5HWB3"/>
<name>A0A5J5HWB3_9BACI</name>
<accession>A0A5J5HWB3</accession>
<keyword evidence="2" id="KW-1185">Reference proteome</keyword>
<comment type="caution">
    <text evidence="1">The sequence shown here is derived from an EMBL/GenBank/DDBJ whole genome shotgun (WGS) entry which is preliminary data.</text>
</comment>
<dbReference type="InterPro" id="IPR025029">
    <property type="entry name" value="DUF3918"/>
</dbReference>
<gene>
    <name evidence="1" type="ORF">F4V44_11100</name>
</gene>
<dbReference type="OrthoDB" id="2915434at2"/>
<proteinExistence type="predicted"/>
<sequence>MNKVITSMLAVSAGVAAYNYVQKNNLISNRQMRKMKKGMKALF</sequence>
<dbReference type="RefSeq" id="WP_150440048.1">
    <property type="nucleotide sequence ID" value="NZ_VYKL01000015.1"/>
</dbReference>
<dbReference type="Proteomes" id="UP000326671">
    <property type="component" value="Unassembled WGS sequence"/>
</dbReference>
<protein>
    <submittedName>
        <fullName evidence="1">DUF3918 domain-containing protein</fullName>
    </submittedName>
</protein>
<evidence type="ECO:0000313" key="2">
    <source>
        <dbReference type="Proteomes" id="UP000326671"/>
    </source>
</evidence>
<reference evidence="1 2" key="1">
    <citation type="submission" date="2019-09" db="EMBL/GenBank/DDBJ databases">
        <title>Whole genome sequences of isolates from the Mars Exploration Rovers.</title>
        <authorList>
            <person name="Seuylemezian A."/>
            <person name="Vaishampayan P."/>
        </authorList>
    </citation>
    <scope>NUCLEOTIDE SEQUENCE [LARGE SCALE GENOMIC DNA]</scope>
    <source>
        <strain evidence="1 2">MER_TA_151</strain>
    </source>
</reference>